<dbReference type="Proteomes" id="UP000183832">
    <property type="component" value="Unassembled WGS sequence"/>
</dbReference>
<accession>A0A1J1INZ9</accession>
<feature type="coiled-coil region" evidence="1">
    <location>
        <begin position="22"/>
        <end position="52"/>
    </location>
</feature>
<protein>
    <submittedName>
        <fullName evidence="2">CLUMA_CG013483, isoform A</fullName>
    </submittedName>
</protein>
<name>A0A1J1INZ9_9DIPT</name>
<evidence type="ECO:0000313" key="2">
    <source>
        <dbReference type="EMBL" id="CRL00209.1"/>
    </source>
</evidence>
<dbReference type="EMBL" id="CVRI01000054">
    <property type="protein sequence ID" value="CRL00209.1"/>
    <property type="molecule type" value="Genomic_DNA"/>
</dbReference>
<proteinExistence type="predicted"/>
<evidence type="ECO:0000256" key="1">
    <source>
        <dbReference type="SAM" id="Coils"/>
    </source>
</evidence>
<sequence>MEFSNRWSSGSFLIGKGKSMKIESLKKNLNILEENQRQLKELQSKLTITMKKERQSHIDDKYLNKMSVQKIGFWTKYGKAE</sequence>
<gene>
    <name evidence="2" type="ORF">CLUMA_CG013483</name>
</gene>
<evidence type="ECO:0000313" key="3">
    <source>
        <dbReference type="Proteomes" id="UP000183832"/>
    </source>
</evidence>
<dbReference type="AlphaFoldDB" id="A0A1J1INZ9"/>
<keyword evidence="1" id="KW-0175">Coiled coil</keyword>
<organism evidence="2 3">
    <name type="scientific">Clunio marinus</name>
    <dbReference type="NCBI Taxonomy" id="568069"/>
    <lineage>
        <taxon>Eukaryota</taxon>
        <taxon>Metazoa</taxon>
        <taxon>Ecdysozoa</taxon>
        <taxon>Arthropoda</taxon>
        <taxon>Hexapoda</taxon>
        <taxon>Insecta</taxon>
        <taxon>Pterygota</taxon>
        <taxon>Neoptera</taxon>
        <taxon>Endopterygota</taxon>
        <taxon>Diptera</taxon>
        <taxon>Nematocera</taxon>
        <taxon>Chironomoidea</taxon>
        <taxon>Chironomidae</taxon>
        <taxon>Clunio</taxon>
    </lineage>
</organism>
<reference evidence="2 3" key="1">
    <citation type="submission" date="2015-04" db="EMBL/GenBank/DDBJ databases">
        <authorList>
            <person name="Syromyatnikov M.Y."/>
            <person name="Popov V.N."/>
        </authorList>
    </citation>
    <scope>NUCLEOTIDE SEQUENCE [LARGE SCALE GENOMIC DNA]</scope>
</reference>
<keyword evidence="3" id="KW-1185">Reference proteome</keyword>